<dbReference type="SUPFAM" id="SSF47729">
    <property type="entry name" value="IHF-like DNA-binding proteins"/>
    <property type="match status" value="1"/>
</dbReference>
<dbReference type="GO" id="GO:0003677">
    <property type="term" value="F:DNA binding"/>
    <property type="evidence" value="ECO:0007669"/>
    <property type="project" value="UniProtKB-KW"/>
</dbReference>
<dbReference type="Gene3D" id="4.10.520.10">
    <property type="entry name" value="IHF-like DNA-binding proteins"/>
    <property type="match status" value="1"/>
</dbReference>
<reference evidence="4 5" key="1">
    <citation type="journal article" date="2023" name="Plant">
        <title>Draft Genome Sequence Resource of CBPPT1, a 'Candidatus Phytoplasma trifolii'-Related Strain Associated with Potato Purple Top Disease in the Columbia Basin, U.S.A.</title>
        <authorList>
            <person name="Wei W."/>
            <person name="Shao J."/>
            <person name="Bottner-Parker K.D."/>
            <person name="Zhao Y."/>
        </authorList>
    </citation>
    <scope>NUCLEOTIDE SEQUENCE [LARGE SCALE GENOMIC DNA]</scope>
    <source>
        <strain evidence="4 5">CBPPT1</strain>
    </source>
</reference>
<sequence>MNKSKLISEISSKLGMKKDQVDKFLSCLSEVTAENLKLEKKTNPEAKVIKVIIGDLGAVHLKHRKERICKVPKSEKVLTIPSQDVPVFKISKKFKDSFK</sequence>
<evidence type="ECO:0000256" key="3">
    <source>
        <dbReference type="RuleBase" id="RU003939"/>
    </source>
</evidence>
<dbReference type="Proteomes" id="UP001221763">
    <property type="component" value="Unassembled WGS sequence"/>
</dbReference>
<evidence type="ECO:0000313" key="5">
    <source>
        <dbReference type="Proteomes" id="UP001221763"/>
    </source>
</evidence>
<protein>
    <submittedName>
        <fullName evidence="4">HU family DNA-binding protein</fullName>
    </submittedName>
</protein>
<dbReference type="InterPro" id="IPR010992">
    <property type="entry name" value="IHF-like_DNA-bd_dom_sf"/>
</dbReference>
<evidence type="ECO:0000313" key="4">
    <source>
        <dbReference type="EMBL" id="MDC9032105.1"/>
    </source>
</evidence>
<comment type="similarity">
    <text evidence="3">Belongs to the bacterial histone-like protein family.</text>
</comment>
<proteinExistence type="inferred from homology"/>
<evidence type="ECO:0000256" key="2">
    <source>
        <dbReference type="ARBA" id="ARBA00023125"/>
    </source>
</evidence>
<dbReference type="EMBL" id="JANHJP010000005">
    <property type="protein sequence ID" value="MDC9032105.1"/>
    <property type="molecule type" value="Genomic_DNA"/>
</dbReference>
<evidence type="ECO:0000256" key="1">
    <source>
        <dbReference type="ARBA" id="ARBA00023067"/>
    </source>
</evidence>
<gene>
    <name evidence="4" type="ORF">M8044_000327</name>
</gene>
<dbReference type="Pfam" id="PF00216">
    <property type="entry name" value="Bac_DNA_binding"/>
    <property type="match status" value="1"/>
</dbReference>
<dbReference type="SMART" id="SM00411">
    <property type="entry name" value="BHL"/>
    <property type="match status" value="1"/>
</dbReference>
<keyword evidence="2 4" id="KW-0238">DNA-binding</keyword>
<comment type="caution">
    <text evidence="4">The sequence shown here is derived from an EMBL/GenBank/DDBJ whole genome shotgun (WGS) entry which is preliminary data.</text>
</comment>
<dbReference type="PANTHER" id="PTHR33175:SF3">
    <property type="entry name" value="DNA-BINDING PROTEIN HU-BETA"/>
    <property type="match status" value="1"/>
</dbReference>
<organism evidence="4 5">
    <name type="scientific">Columbia Basin potato purple top phytoplasma</name>
    <dbReference type="NCBI Taxonomy" id="307134"/>
    <lineage>
        <taxon>Bacteria</taxon>
        <taxon>Bacillati</taxon>
        <taxon>Mycoplasmatota</taxon>
        <taxon>Mollicutes</taxon>
        <taxon>Acholeplasmatales</taxon>
        <taxon>Acholeplasmataceae</taxon>
        <taxon>Candidatus Phytoplasma</taxon>
        <taxon>16SrVI (Clover proliferation group)</taxon>
    </lineage>
</organism>
<dbReference type="PANTHER" id="PTHR33175">
    <property type="entry name" value="DNA-BINDING PROTEIN HU"/>
    <property type="match status" value="1"/>
</dbReference>
<dbReference type="InterPro" id="IPR000119">
    <property type="entry name" value="Hist_DNA-bd"/>
</dbReference>
<dbReference type="RefSeq" id="WP_273585316.1">
    <property type="nucleotide sequence ID" value="NZ_JANHJP010000005.1"/>
</dbReference>
<keyword evidence="1" id="KW-0226">DNA condensation</keyword>
<name>A0ABT5L932_9MOLU</name>
<keyword evidence="5" id="KW-1185">Reference proteome</keyword>
<accession>A0ABT5L932</accession>